<dbReference type="RefSeq" id="WP_171710520.1">
    <property type="nucleotide sequence ID" value="NZ_JAAVLW010000004.1"/>
</dbReference>
<evidence type="ECO:0000313" key="2">
    <source>
        <dbReference type="Proteomes" id="UP000528734"/>
    </source>
</evidence>
<evidence type="ECO:0000313" key="1">
    <source>
        <dbReference type="EMBL" id="NOJ47658.1"/>
    </source>
</evidence>
<dbReference type="AlphaFoldDB" id="A0A7Y4H4S2"/>
<dbReference type="Proteomes" id="UP000528734">
    <property type="component" value="Unassembled WGS sequence"/>
</dbReference>
<comment type="caution">
    <text evidence="1">The sequence shown here is derived from an EMBL/GenBank/DDBJ whole genome shotgun (WGS) entry which is preliminary data.</text>
</comment>
<name>A0A7Y4H4S2_9BRAD</name>
<keyword evidence="2" id="KW-1185">Reference proteome</keyword>
<accession>A0A7Y4H4S2</accession>
<reference evidence="1 2" key="1">
    <citation type="submission" date="2020-03" db="EMBL/GenBank/DDBJ databases">
        <title>Bradyrhizobium diversity isolated from nodules of Muelleranthus trifoliolatus.</title>
        <authorList>
            <person name="Klepa M."/>
            <person name="Helene L."/>
            <person name="Hungria M."/>
        </authorList>
    </citation>
    <scope>NUCLEOTIDE SEQUENCE [LARGE SCALE GENOMIC DNA]</scope>
    <source>
        <strain evidence="1 2">WSM 1744</strain>
    </source>
</reference>
<protein>
    <submittedName>
        <fullName evidence="1">Uncharacterized protein</fullName>
    </submittedName>
</protein>
<proteinExistence type="predicted"/>
<gene>
    <name evidence="1" type="ORF">HCN50_15600</name>
</gene>
<sequence length="60" mass="7015">MQQIISKKAEDAGIDCGLAEQYAEILRLRSRVRWAELARKSFPRRRTVRKHPGVDLTKHK</sequence>
<organism evidence="1 2">
    <name type="scientific">Bradyrhizobium archetypum</name>
    <dbReference type="NCBI Taxonomy" id="2721160"/>
    <lineage>
        <taxon>Bacteria</taxon>
        <taxon>Pseudomonadati</taxon>
        <taxon>Pseudomonadota</taxon>
        <taxon>Alphaproteobacteria</taxon>
        <taxon>Hyphomicrobiales</taxon>
        <taxon>Nitrobacteraceae</taxon>
        <taxon>Bradyrhizobium</taxon>
    </lineage>
</organism>
<dbReference type="EMBL" id="JAAVLW010000004">
    <property type="protein sequence ID" value="NOJ47658.1"/>
    <property type="molecule type" value="Genomic_DNA"/>
</dbReference>